<dbReference type="AlphaFoldDB" id="A0A061CZY0"/>
<evidence type="ECO:0000256" key="4">
    <source>
        <dbReference type="ARBA" id="ARBA00022679"/>
    </source>
</evidence>
<accession>A0A061CZY0</accession>
<dbReference type="Gene3D" id="3.30.40.10">
    <property type="entry name" value="Zinc/RING finger domain, C3HC4 (zinc finger)"/>
    <property type="match status" value="1"/>
</dbReference>
<dbReference type="GeneID" id="24562514"/>
<evidence type="ECO:0000256" key="5">
    <source>
        <dbReference type="ARBA" id="ARBA00022692"/>
    </source>
</evidence>
<feature type="region of interest" description="Disordered" evidence="13">
    <location>
        <begin position="269"/>
        <end position="310"/>
    </location>
</feature>
<dbReference type="GO" id="GO:0061630">
    <property type="term" value="F:ubiquitin protein ligase activity"/>
    <property type="evidence" value="ECO:0007669"/>
    <property type="project" value="UniProtKB-EC"/>
</dbReference>
<dbReference type="GO" id="GO:0008270">
    <property type="term" value="F:zinc ion binding"/>
    <property type="evidence" value="ECO:0007669"/>
    <property type="project" value="UniProtKB-KW"/>
</dbReference>
<dbReference type="PANTHER" id="PTHR45977">
    <property type="entry name" value="TARGET OF ERK KINASE MPK-1"/>
    <property type="match status" value="1"/>
</dbReference>
<evidence type="ECO:0000256" key="10">
    <source>
        <dbReference type="ARBA" id="ARBA00022989"/>
    </source>
</evidence>
<keyword evidence="7 12" id="KW-0863">Zinc-finger</keyword>
<evidence type="ECO:0000313" key="16">
    <source>
        <dbReference type="EMBL" id="CDR93973.1"/>
    </source>
</evidence>
<evidence type="ECO:0000256" key="7">
    <source>
        <dbReference type="ARBA" id="ARBA00022771"/>
    </source>
</evidence>
<name>A0A061CZY0_BABBI</name>
<dbReference type="InterPro" id="IPR001841">
    <property type="entry name" value="Znf_RING"/>
</dbReference>
<evidence type="ECO:0000256" key="13">
    <source>
        <dbReference type="SAM" id="MobiDB-lite"/>
    </source>
</evidence>
<keyword evidence="4" id="KW-0808">Transferase</keyword>
<keyword evidence="8" id="KW-0833">Ubl conjugation pathway</keyword>
<dbReference type="STRING" id="5866.A0A061CZY0"/>
<dbReference type="SMART" id="SM00744">
    <property type="entry name" value="RINGv"/>
    <property type="match status" value="1"/>
</dbReference>
<dbReference type="OrthoDB" id="21204at2759"/>
<keyword evidence="10 14" id="KW-1133">Transmembrane helix</keyword>
<dbReference type="RefSeq" id="XP_012766159.1">
    <property type="nucleotide sequence ID" value="XM_012910705.1"/>
</dbReference>
<dbReference type="Proteomes" id="UP000033188">
    <property type="component" value="Chromosome 1"/>
</dbReference>
<evidence type="ECO:0000256" key="11">
    <source>
        <dbReference type="ARBA" id="ARBA00023136"/>
    </source>
</evidence>
<dbReference type="EC" id="2.3.2.27" evidence="3"/>
<evidence type="ECO:0000256" key="12">
    <source>
        <dbReference type="PROSITE-ProRule" id="PRU00175"/>
    </source>
</evidence>
<feature type="region of interest" description="Disordered" evidence="13">
    <location>
        <begin position="1"/>
        <end position="44"/>
    </location>
</feature>
<evidence type="ECO:0000259" key="15">
    <source>
        <dbReference type="PROSITE" id="PS50089"/>
    </source>
</evidence>
<keyword evidence="17" id="KW-1185">Reference proteome</keyword>
<dbReference type="VEuPathDB" id="PiroplasmaDB:BBBOND_0102955"/>
<protein>
    <recommendedName>
        <fullName evidence="3">RING-type E3 ubiquitin transferase</fullName>
        <ecNumber evidence="3">2.3.2.27</ecNumber>
    </recommendedName>
</protein>
<proteinExistence type="predicted"/>
<evidence type="ECO:0000256" key="2">
    <source>
        <dbReference type="ARBA" id="ARBA00004141"/>
    </source>
</evidence>
<dbReference type="GO" id="GO:0016567">
    <property type="term" value="P:protein ubiquitination"/>
    <property type="evidence" value="ECO:0007669"/>
    <property type="project" value="TreeGrafter"/>
</dbReference>
<dbReference type="PANTHER" id="PTHR45977:SF4">
    <property type="entry name" value="RING-TYPE DOMAIN-CONTAINING PROTEIN"/>
    <property type="match status" value="1"/>
</dbReference>
<evidence type="ECO:0000256" key="8">
    <source>
        <dbReference type="ARBA" id="ARBA00022786"/>
    </source>
</evidence>
<dbReference type="InterPro" id="IPR013083">
    <property type="entry name" value="Znf_RING/FYVE/PHD"/>
</dbReference>
<organism evidence="16 17">
    <name type="scientific">Babesia bigemina</name>
    <dbReference type="NCBI Taxonomy" id="5866"/>
    <lineage>
        <taxon>Eukaryota</taxon>
        <taxon>Sar</taxon>
        <taxon>Alveolata</taxon>
        <taxon>Apicomplexa</taxon>
        <taxon>Aconoidasida</taxon>
        <taxon>Piroplasmida</taxon>
        <taxon>Babesiidae</taxon>
        <taxon>Babesia</taxon>
    </lineage>
</organism>
<dbReference type="OMA" id="ICIMEID"/>
<feature type="compositionally biased region" description="Basic and acidic residues" evidence="13">
    <location>
        <begin position="296"/>
        <end position="310"/>
    </location>
</feature>
<feature type="transmembrane region" description="Helical" evidence="14">
    <location>
        <begin position="85"/>
        <end position="110"/>
    </location>
</feature>
<feature type="transmembrane region" description="Helical" evidence="14">
    <location>
        <begin position="165"/>
        <end position="183"/>
    </location>
</feature>
<dbReference type="SUPFAM" id="SSF57850">
    <property type="entry name" value="RING/U-box"/>
    <property type="match status" value="1"/>
</dbReference>
<feature type="domain" description="RING-type" evidence="15">
    <location>
        <begin position="324"/>
        <end position="367"/>
    </location>
</feature>
<dbReference type="PROSITE" id="PS50089">
    <property type="entry name" value="ZF_RING_2"/>
    <property type="match status" value="1"/>
</dbReference>
<dbReference type="Pfam" id="PF13639">
    <property type="entry name" value="zf-RING_2"/>
    <property type="match status" value="1"/>
</dbReference>
<evidence type="ECO:0000256" key="14">
    <source>
        <dbReference type="SAM" id="Phobius"/>
    </source>
</evidence>
<dbReference type="GO" id="GO:0006511">
    <property type="term" value="P:ubiquitin-dependent protein catabolic process"/>
    <property type="evidence" value="ECO:0007669"/>
    <property type="project" value="TreeGrafter"/>
</dbReference>
<dbReference type="KEGG" id="bbig:BBBOND_0102955"/>
<evidence type="ECO:0000256" key="6">
    <source>
        <dbReference type="ARBA" id="ARBA00022723"/>
    </source>
</evidence>
<dbReference type="InterPro" id="IPR011016">
    <property type="entry name" value="Znf_RING-CH"/>
</dbReference>
<keyword evidence="9" id="KW-0862">Zinc</keyword>
<feature type="compositionally biased region" description="Polar residues" evidence="13">
    <location>
        <begin position="281"/>
        <end position="294"/>
    </location>
</feature>
<feature type="compositionally biased region" description="Polar residues" evidence="13">
    <location>
        <begin position="32"/>
        <end position="43"/>
    </location>
</feature>
<gene>
    <name evidence="16" type="ORF">BBBOND_0102955</name>
</gene>
<reference evidence="17" key="1">
    <citation type="journal article" date="2014" name="Nucleic Acids Res.">
        <title>The evolutionary dynamics of variant antigen genes in Babesia reveal a history of genomic innovation underlying host-parasite interaction.</title>
        <authorList>
            <person name="Jackson A.P."/>
            <person name="Otto T.D."/>
            <person name="Darby A."/>
            <person name="Ramaprasad A."/>
            <person name="Xia D."/>
            <person name="Echaide I.E."/>
            <person name="Farber M."/>
            <person name="Gahlot S."/>
            <person name="Gamble J."/>
            <person name="Gupta D."/>
            <person name="Gupta Y."/>
            <person name="Jackson L."/>
            <person name="Malandrin L."/>
            <person name="Malas T.B."/>
            <person name="Moussa E."/>
            <person name="Nair M."/>
            <person name="Reid A.J."/>
            <person name="Sanders M."/>
            <person name="Sharma J."/>
            <person name="Tracey A."/>
            <person name="Quail M.A."/>
            <person name="Weir W."/>
            <person name="Wastling J.M."/>
            <person name="Hall N."/>
            <person name="Willadsen P."/>
            <person name="Lingelbach K."/>
            <person name="Shiels B."/>
            <person name="Tait A."/>
            <person name="Berriman M."/>
            <person name="Allred D.R."/>
            <person name="Pain A."/>
        </authorList>
    </citation>
    <scope>NUCLEOTIDE SEQUENCE [LARGE SCALE GENOMIC DNA]</scope>
    <source>
        <strain evidence="17">Bond</strain>
    </source>
</reference>
<comment type="catalytic activity">
    <reaction evidence="1">
        <text>S-ubiquitinyl-[E2 ubiquitin-conjugating enzyme]-L-cysteine + [acceptor protein]-L-lysine = [E2 ubiquitin-conjugating enzyme]-L-cysteine + N(6)-ubiquitinyl-[acceptor protein]-L-lysine.</text>
        <dbReference type="EC" id="2.3.2.27"/>
    </reaction>
</comment>
<feature type="compositionally biased region" description="Basic and acidic residues" evidence="13">
    <location>
        <begin position="18"/>
        <end position="31"/>
    </location>
</feature>
<sequence>MVEPLVWPTPPPEAVTEANREYAESSSRDSVTDQSENDASPSETQRRTFNLFHYINYPPLRNSIAQPEGNPEDPEFRRMVSNRNYLIRILVYIHLCSALIVCGLMVLTVVGYEIRMYEEQRHPSHCLILFWLIRTLLNVCLNVWSIRYHILHMSRRRVFNCCRKIYDLGSIVWVGFAVYYNMIYPRENLWSASCRLCFFMIWLTIASYITPIMAFDLFSLILCPVVFCALRYREQGSLSPGLPRKLLAKLDVDKFENVAERIKRGETKAAYPGNTPAETPCTDNTGDTAVSISSDEAEHTEEVSDTRTHRSEATNAMTVLDRLCAICIMEIDDREKIYVMPCDIRHLFHRDCLKKWFKRSRICPICRINVADIIRNDREKQLLFTTVS</sequence>
<keyword evidence="5 14" id="KW-0812">Transmembrane</keyword>
<keyword evidence="6" id="KW-0479">Metal-binding</keyword>
<evidence type="ECO:0000256" key="1">
    <source>
        <dbReference type="ARBA" id="ARBA00000900"/>
    </source>
</evidence>
<keyword evidence="11 14" id="KW-0472">Membrane</keyword>
<evidence type="ECO:0000256" key="9">
    <source>
        <dbReference type="ARBA" id="ARBA00022833"/>
    </source>
</evidence>
<evidence type="ECO:0000313" key="17">
    <source>
        <dbReference type="Proteomes" id="UP000033188"/>
    </source>
</evidence>
<feature type="transmembrane region" description="Helical" evidence="14">
    <location>
        <begin position="122"/>
        <end position="144"/>
    </location>
</feature>
<comment type="subcellular location">
    <subcellularLocation>
        <location evidence="2">Membrane</location>
        <topology evidence="2">Multi-pass membrane protein</topology>
    </subcellularLocation>
</comment>
<dbReference type="GO" id="GO:0016020">
    <property type="term" value="C:membrane"/>
    <property type="evidence" value="ECO:0007669"/>
    <property type="project" value="UniProtKB-SubCell"/>
</dbReference>
<evidence type="ECO:0000256" key="3">
    <source>
        <dbReference type="ARBA" id="ARBA00012483"/>
    </source>
</evidence>
<dbReference type="EMBL" id="LK391707">
    <property type="protein sequence ID" value="CDR93973.1"/>
    <property type="molecule type" value="Genomic_DNA"/>
</dbReference>